<dbReference type="InterPro" id="IPR013154">
    <property type="entry name" value="ADH-like_N"/>
</dbReference>
<dbReference type="Pfam" id="PF00107">
    <property type="entry name" value="ADH_zinc_N"/>
    <property type="match status" value="1"/>
</dbReference>
<protein>
    <recommendedName>
        <fullName evidence="6">Enoyl reductase (ER) domain-containing protein</fullName>
    </recommendedName>
</protein>
<gene>
    <name evidence="7" type="ORF">E8E13_002225</name>
</gene>
<evidence type="ECO:0000256" key="1">
    <source>
        <dbReference type="ARBA" id="ARBA00001947"/>
    </source>
</evidence>
<dbReference type="PANTHER" id="PTHR42683">
    <property type="entry name" value="ALDEHYDE REDUCTASE"/>
    <property type="match status" value="1"/>
</dbReference>
<dbReference type="GO" id="GO:0016616">
    <property type="term" value="F:oxidoreductase activity, acting on the CH-OH group of donors, NAD or NADP as acceptor"/>
    <property type="evidence" value="ECO:0007669"/>
    <property type="project" value="InterPro"/>
</dbReference>
<dbReference type="InterPro" id="IPR020843">
    <property type="entry name" value="ER"/>
</dbReference>
<feature type="domain" description="Enoyl reductase (ER)" evidence="6">
    <location>
        <begin position="13"/>
        <end position="327"/>
    </location>
</feature>
<dbReference type="Proteomes" id="UP000801428">
    <property type="component" value="Unassembled WGS sequence"/>
</dbReference>
<dbReference type="EMBL" id="SWKU01000047">
    <property type="protein sequence ID" value="KAF2993828.1"/>
    <property type="molecule type" value="Genomic_DNA"/>
</dbReference>
<keyword evidence="3 5" id="KW-0862">Zinc</keyword>
<dbReference type="PROSITE" id="PS00059">
    <property type="entry name" value="ADH_ZINC"/>
    <property type="match status" value="1"/>
</dbReference>
<dbReference type="Pfam" id="PF08240">
    <property type="entry name" value="ADH_N"/>
    <property type="match status" value="1"/>
</dbReference>
<organism evidence="7 8">
    <name type="scientific">Curvularia kusanoi</name>
    <name type="common">Cochliobolus kusanoi</name>
    <dbReference type="NCBI Taxonomy" id="90978"/>
    <lineage>
        <taxon>Eukaryota</taxon>
        <taxon>Fungi</taxon>
        <taxon>Dikarya</taxon>
        <taxon>Ascomycota</taxon>
        <taxon>Pezizomycotina</taxon>
        <taxon>Dothideomycetes</taxon>
        <taxon>Pleosporomycetidae</taxon>
        <taxon>Pleosporales</taxon>
        <taxon>Pleosporineae</taxon>
        <taxon>Pleosporaceae</taxon>
        <taxon>Curvularia</taxon>
    </lineage>
</organism>
<evidence type="ECO:0000313" key="8">
    <source>
        <dbReference type="Proteomes" id="UP000801428"/>
    </source>
</evidence>
<dbReference type="SUPFAM" id="SSF50129">
    <property type="entry name" value="GroES-like"/>
    <property type="match status" value="1"/>
</dbReference>
<dbReference type="GO" id="GO:0008270">
    <property type="term" value="F:zinc ion binding"/>
    <property type="evidence" value="ECO:0007669"/>
    <property type="project" value="InterPro"/>
</dbReference>
<keyword evidence="4" id="KW-0560">Oxidoreductase</keyword>
<accession>A0A9P4T4V8</accession>
<dbReference type="OrthoDB" id="1879366at2759"/>
<proteinExistence type="inferred from homology"/>
<dbReference type="CDD" id="cd05283">
    <property type="entry name" value="CAD1"/>
    <property type="match status" value="1"/>
</dbReference>
<dbReference type="Gene3D" id="3.90.180.10">
    <property type="entry name" value="Medium-chain alcohol dehydrogenases, catalytic domain"/>
    <property type="match status" value="1"/>
</dbReference>
<dbReference type="InterPro" id="IPR047109">
    <property type="entry name" value="CAD-like"/>
</dbReference>
<name>A0A9P4T4V8_CURKU</name>
<dbReference type="SUPFAM" id="SSF51735">
    <property type="entry name" value="NAD(P)-binding Rossmann-fold domains"/>
    <property type="match status" value="1"/>
</dbReference>
<dbReference type="FunFam" id="3.40.50.720:FF:000022">
    <property type="entry name" value="Cinnamyl alcohol dehydrogenase"/>
    <property type="match status" value="1"/>
</dbReference>
<dbReference type="Gene3D" id="3.40.50.720">
    <property type="entry name" value="NAD(P)-binding Rossmann-like Domain"/>
    <property type="match status" value="1"/>
</dbReference>
<evidence type="ECO:0000313" key="7">
    <source>
        <dbReference type="EMBL" id="KAF2993828.1"/>
    </source>
</evidence>
<comment type="similarity">
    <text evidence="5">Belongs to the zinc-containing alcohol dehydrogenase family.</text>
</comment>
<keyword evidence="2 5" id="KW-0479">Metal-binding</keyword>
<dbReference type="SMART" id="SM00829">
    <property type="entry name" value="PKS_ER"/>
    <property type="match status" value="1"/>
</dbReference>
<evidence type="ECO:0000256" key="5">
    <source>
        <dbReference type="RuleBase" id="RU361277"/>
    </source>
</evidence>
<dbReference type="InterPro" id="IPR036291">
    <property type="entry name" value="NAD(P)-bd_dom_sf"/>
</dbReference>
<sequence>MPTFTVFKGSESGRVYKAEATRELKGDQVYIRVTASGLCGTDLQYRKADIALGHEGVGVVEELGPEVKYLKKGDRVGWGYEHDSCGHCEQCLKGAETYCPERAMYAQADTDQGSFATGAVWREAFLFPIPDELSDEEAAPLMCGGITVFNALHRYNLAPTETVAVLGVGGLGHMAVQFAAKSGCNVVALSGSDSKKDEAAKLGAHEFIAMKGKKKLETSRLFDRLLVTIPSKPDWPILLPLLKPGASIHLLGVTDGNFEIPYMPLLLNGITVQGSVIGSRYIHRRMLAFAALHGIKPVLQKFKMDEESINDAMDRLEKGDIHFRGVFVN</sequence>
<dbReference type="InterPro" id="IPR013149">
    <property type="entry name" value="ADH-like_C"/>
</dbReference>
<evidence type="ECO:0000259" key="6">
    <source>
        <dbReference type="SMART" id="SM00829"/>
    </source>
</evidence>
<dbReference type="InterPro" id="IPR002328">
    <property type="entry name" value="ADH_Zn_CS"/>
</dbReference>
<comment type="caution">
    <text evidence="7">The sequence shown here is derived from an EMBL/GenBank/DDBJ whole genome shotgun (WGS) entry which is preliminary data.</text>
</comment>
<reference evidence="7" key="1">
    <citation type="submission" date="2019-04" db="EMBL/GenBank/DDBJ databases">
        <title>Sequencing of skin fungus with MAO and IRED activity.</title>
        <authorList>
            <person name="Marsaioli A.J."/>
            <person name="Bonatto J.M.C."/>
            <person name="Reis Junior O."/>
        </authorList>
    </citation>
    <scope>NUCLEOTIDE SEQUENCE</scope>
    <source>
        <strain evidence="7">30M1</strain>
    </source>
</reference>
<evidence type="ECO:0000256" key="3">
    <source>
        <dbReference type="ARBA" id="ARBA00022833"/>
    </source>
</evidence>
<dbReference type="AlphaFoldDB" id="A0A9P4T4V8"/>
<comment type="cofactor">
    <cofactor evidence="1 5">
        <name>Zn(2+)</name>
        <dbReference type="ChEBI" id="CHEBI:29105"/>
    </cofactor>
</comment>
<keyword evidence="8" id="KW-1185">Reference proteome</keyword>
<evidence type="ECO:0000256" key="2">
    <source>
        <dbReference type="ARBA" id="ARBA00022723"/>
    </source>
</evidence>
<evidence type="ECO:0000256" key="4">
    <source>
        <dbReference type="ARBA" id="ARBA00023002"/>
    </source>
</evidence>
<dbReference type="FunFam" id="3.90.180.10:FF:000022">
    <property type="entry name" value="NADP-dependent alcohol dehydrogenase"/>
    <property type="match status" value="1"/>
</dbReference>
<dbReference type="InterPro" id="IPR011032">
    <property type="entry name" value="GroES-like_sf"/>
</dbReference>